<evidence type="ECO:0000313" key="3">
    <source>
        <dbReference type="Proteomes" id="UP000217838"/>
    </source>
</evidence>
<dbReference type="AlphaFoldDB" id="A0A2A4Y9T8"/>
<protein>
    <recommendedName>
        <fullName evidence="1">Lantibiotic dehydratase N-terminal domain-containing protein</fullName>
    </recommendedName>
</protein>
<feature type="domain" description="Lantibiotic dehydratase N-terminal" evidence="1">
    <location>
        <begin position="1"/>
        <end position="153"/>
    </location>
</feature>
<evidence type="ECO:0000259" key="1">
    <source>
        <dbReference type="Pfam" id="PF04738"/>
    </source>
</evidence>
<accession>A0A2A4Y9T8</accession>
<comment type="caution">
    <text evidence="2">The sequence shown here is derived from an EMBL/GenBank/DDBJ whole genome shotgun (WGS) entry which is preliminary data.</text>
</comment>
<organism evidence="2 3">
    <name type="scientific">Aerophobetes bacterium</name>
    <dbReference type="NCBI Taxonomy" id="2030807"/>
    <lineage>
        <taxon>Bacteria</taxon>
        <taxon>Candidatus Aerophobota</taxon>
    </lineage>
</organism>
<dbReference type="Pfam" id="PF04738">
    <property type="entry name" value="Lant_dehydr_N"/>
    <property type="match status" value="1"/>
</dbReference>
<name>A0A2A4Y9T8_UNCAE</name>
<proteinExistence type="predicted"/>
<evidence type="ECO:0000313" key="2">
    <source>
        <dbReference type="EMBL" id="PCI91431.1"/>
    </source>
</evidence>
<gene>
    <name evidence="2" type="ORF">COB11_08415</name>
</gene>
<dbReference type="EMBL" id="NVUU01000134">
    <property type="protein sequence ID" value="PCI91431.1"/>
    <property type="molecule type" value="Genomic_DNA"/>
</dbReference>
<dbReference type="InterPro" id="IPR006827">
    <property type="entry name" value="Lant_deHydtase_N"/>
</dbReference>
<sequence length="199" mass="23449">MFSGVGPASWKGNSKKGVGKLYSRIQIDHQALNFILHQLQKTSAPVKQLNYFSNSSLFSVDRIKKYFEVRQDEFFSKSEISKVDSNEYLEKIISFCKTKKSFTQIVEVLISEEIEKDEAEEYISELIRNNFLVSELFFSHNSENELNRINLIFHKIKDLDLWVLELLWALVLYQGIFQSLPFHGKEQREKGLYKRCKRH</sequence>
<reference evidence="3" key="1">
    <citation type="submission" date="2017-08" db="EMBL/GenBank/DDBJ databases">
        <title>A dynamic microbial community with high functional redundancy inhabits the cold, oxic subseafloor aquifer.</title>
        <authorList>
            <person name="Tully B.J."/>
            <person name="Wheat C.G."/>
            <person name="Glazer B.T."/>
            <person name="Huber J.A."/>
        </authorList>
    </citation>
    <scope>NUCLEOTIDE SEQUENCE [LARGE SCALE GENOMIC DNA]</scope>
</reference>
<dbReference type="Proteomes" id="UP000217838">
    <property type="component" value="Unassembled WGS sequence"/>
</dbReference>